<evidence type="ECO:0000256" key="10">
    <source>
        <dbReference type="ARBA" id="ARBA00033270"/>
    </source>
</evidence>
<dbReference type="InterPro" id="IPR001182">
    <property type="entry name" value="FtsW/RodA"/>
</dbReference>
<dbReference type="GO" id="GO:0008955">
    <property type="term" value="F:peptidoglycan glycosyltransferase activity"/>
    <property type="evidence" value="ECO:0007669"/>
    <property type="project" value="UniProtKB-EC"/>
</dbReference>
<comment type="caution">
    <text evidence="17">The sequence shown here is derived from an EMBL/GenBank/DDBJ whole genome shotgun (WGS) entry which is preliminary data.</text>
</comment>
<evidence type="ECO:0000256" key="6">
    <source>
        <dbReference type="ARBA" id="ARBA00022984"/>
    </source>
</evidence>
<comment type="subcellular location">
    <subcellularLocation>
        <location evidence="1">Membrane</location>
        <topology evidence="1">Multi-pass membrane protein</topology>
    </subcellularLocation>
</comment>
<dbReference type="Pfam" id="PF01098">
    <property type="entry name" value="FTSW_RODA_SPOVE"/>
    <property type="match status" value="1"/>
</dbReference>
<dbReference type="Proteomes" id="UP000885722">
    <property type="component" value="Unassembled WGS sequence"/>
</dbReference>
<dbReference type="GO" id="GO:0015648">
    <property type="term" value="F:lipid-linked peptidoglycan transporter activity"/>
    <property type="evidence" value="ECO:0007669"/>
    <property type="project" value="TreeGrafter"/>
</dbReference>
<dbReference type="GO" id="GO:0009252">
    <property type="term" value="P:peptidoglycan biosynthetic process"/>
    <property type="evidence" value="ECO:0007669"/>
    <property type="project" value="UniProtKB-KW"/>
</dbReference>
<evidence type="ECO:0000256" key="7">
    <source>
        <dbReference type="ARBA" id="ARBA00022989"/>
    </source>
</evidence>
<comment type="catalytic activity">
    <reaction evidence="15">
        <text>[GlcNAc-(1-&gt;4)-Mur2Ac(oyl-L-Ala-gamma-D-Glu-L-Lys-D-Ala-D-Ala)](n)-di-trans,octa-cis-undecaprenyl diphosphate + beta-D-GlcNAc-(1-&gt;4)-Mur2Ac(oyl-L-Ala-gamma-D-Glu-L-Lys-D-Ala-D-Ala)-di-trans,octa-cis-undecaprenyl diphosphate = [GlcNAc-(1-&gt;4)-Mur2Ac(oyl-L-Ala-gamma-D-Glu-L-Lys-D-Ala-D-Ala)](n+1)-di-trans,octa-cis-undecaprenyl diphosphate + di-trans,octa-cis-undecaprenyl diphosphate + H(+)</text>
        <dbReference type="Rhea" id="RHEA:23708"/>
        <dbReference type="Rhea" id="RHEA-COMP:9602"/>
        <dbReference type="Rhea" id="RHEA-COMP:9603"/>
        <dbReference type="ChEBI" id="CHEBI:15378"/>
        <dbReference type="ChEBI" id="CHEBI:58405"/>
        <dbReference type="ChEBI" id="CHEBI:60033"/>
        <dbReference type="ChEBI" id="CHEBI:78435"/>
        <dbReference type="EC" id="2.4.99.28"/>
    </reaction>
</comment>
<evidence type="ECO:0000256" key="4">
    <source>
        <dbReference type="ARBA" id="ARBA00022692"/>
    </source>
</evidence>
<dbReference type="EC" id="2.4.99.28" evidence="14"/>
<protein>
    <recommendedName>
        <fullName evidence="12">Probable peptidoglycan glycosyltransferase FtsW</fullName>
        <ecNumber evidence="14">2.4.99.28</ecNumber>
    </recommendedName>
    <alternativeName>
        <fullName evidence="13">Cell division protein FtsW</fullName>
    </alternativeName>
    <alternativeName>
        <fullName evidence="10">Cell wall polymerase</fullName>
    </alternativeName>
    <alternativeName>
        <fullName evidence="9">Peptidoglycan polymerase</fullName>
    </alternativeName>
</protein>
<evidence type="ECO:0000313" key="17">
    <source>
        <dbReference type="EMBL" id="HFC03731.1"/>
    </source>
</evidence>
<dbReference type="GO" id="GO:0008360">
    <property type="term" value="P:regulation of cell shape"/>
    <property type="evidence" value="ECO:0007669"/>
    <property type="project" value="UniProtKB-KW"/>
</dbReference>
<evidence type="ECO:0000256" key="9">
    <source>
        <dbReference type="ARBA" id="ARBA00032370"/>
    </source>
</evidence>
<feature type="transmembrane region" description="Helical" evidence="16">
    <location>
        <begin position="167"/>
        <end position="183"/>
    </location>
</feature>
<dbReference type="GO" id="GO:0032153">
    <property type="term" value="C:cell division site"/>
    <property type="evidence" value="ECO:0007669"/>
    <property type="project" value="TreeGrafter"/>
</dbReference>
<evidence type="ECO:0000256" key="12">
    <source>
        <dbReference type="ARBA" id="ARBA00041185"/>
    </source>
</evidence>
<dbReference type="GO" id="GO:0051301">
    <property type="term" value="P:cell division"/>
    <property type="evidence" value="ECO:0007669"/>
    <property type="project" value="UniProtKB-KW"/>
</dbReference>
<evidence type="ECO:0000256" key="11">
    <source>
        <dbReference type="ARBA" id="ARBA00038053"/>
    </source>
</evidence>
<feature type="transmembrane region" description="Helical" evidence="16">
    <location>
        <begin position="107"/>
        <end position="127"/>
    </location>
</feature>
<comment type="similarity">
    <text evidence="11">Belongs to the SEDS family. FtsW subfamily.</text>
</comment>
<evidence type="ECO:0000256" key="1">
    <source>
        <dbReference type="ARBA" id="ARBA00004141"/>
    </source>
</evidence>
<organism evidence="17">
    <name type="scientific">Nitratifractor salsuginis</name>
    <dbReference type="NCBI Taxonomy" id="269261"/>
    <lineage>
        <taxon>Bacteria</taxon>
        <taxon>Pseudomonadati</taxon>
        <taxon>Campylobacterota</taxon>
        <taxon>Epsilonproteobacteria</taxon>
        <taxon>Campylobacterales</taxon>
        <taxon>Sulfurovaceae</taxon>
        <taxon>Nitratifractor</taxon>
    </lineage>
</organism>
<feature type="transmembrane region" description="Helical" evidence="16">
    <location>
        <begin position="293"/>
        <end position="313"/>
    </location>
</feature>
<proteinExistence type="inferred from homology"/>
<evidence type="ECO:0000256" key="2">
    <source>
        <dbReference type="ARBA" id="ARBA00022676"/>
    </source>
</evidence>
<keyword evidence="3" id="KW-0808">Transferase</keyword>
<keyword evidence="17" id="KW-0132">Cell division</keyword>
<reference evidence="17" key="1">
    <citation type="journal article" date="2020" name="mSystems">
        <title>Genome- and Community-Level Interaction Insights into Carbon Utilization and Element Cycling Functions of Hydrothermarchaeota in Hydrothermal Sediment.</title>
        <authorList>
            <person name="Zhou Z."/>
            <person name="Liu Y."/>
            <person name="Xu W."/>
            <person name="Pan J."/>
            <person name="Luo Z.H."/>
            <person name="Li M."/>
        </authorList>
    </citation>
    <scope>NUCLEOTIDE SEQUENCE [LARGE SCALE GENOMIC DNA]</scope>
    <source>
        <strain evidence="17">HyVt-513</strain>
    </source>
</reference>
<evidence type="ECO:0000256" key="14">
    <source>
        <dbReference type="ARBA" id="ARBA00044770"/>
    </source>
</evidence>
<name>A0A7V2WLW8_9BACT</name>
<keyword evidence="2" id="KW-0328">Glycosyltransferase</keyword>
<keyword evidence="4 16" id="KW-0812">Transmembrane</keyword>
<feature type="transmembrane region" description="Helical" evidence="16">
    <location>
        <begin position="66"/>
        <end position="87"/>
    </location>
</feature>
<evidence type="ECO:0000256" key="8">
    <source>
        <dbReference type="ARBA" id="ARBA00023136"/>
    </source>
</evidence>
<evidence type="ECO:0000256" key="5">
    <source>
        <dbReference type="ARBA" id="ARBA00022960"/>
    </source>
</evidence>
<feature type="transmembrane region" description="Helical" evidence="16">
    <location>
        <begin position="359"/>
        <end position="381"/>
    </location>
</feature>
<dbReference type="EMBL" id="DRNO01000171">
    <property type="protein sequence ID" value="HFC03731.1"/>
    <property type="molecule type" value="Genomic_DNA"/>
</dbReference>
<accession>A0A7V2WLW8</accession>
<feature type="transmembrane region" description="Helical" evidence="16">
    <location>
        <begin position="325"/>
        <end position="347"/>
    </location>
</feature>
<evidence type="ECO:0000256" key="13">
    <source>
        <dbReference type="ARBA" id="ARBA00041418"/>
    </source>
</evidence>
<evidence type="ECO:0000256" key="16">
    <source>
        <dbReference type="SAM" id="Phobius"/>
    </source>
</evidence>
<sequence length="394" mass="44141">MADKALFYAVCALFTLSLVLTYSLSTFTVHYYGYGDFHFFVRQLVSVLLGISIMVGLSWLDPDRWFVRLGFALFFFSLLAMLLMPFLPSSLVKEVLGAKRWIRLGPLSLAPVEFFKVGFVFFIAWSFSRKLIHHGKLSLFREFMILMPYLLVFGLAVVLIAIFQKDLGQVMVLAATMLFLTIMAGRSLKFFLTSIFLGLIGVIVLILIAPHRMHRIRSWWSTVQDNFLSFFPQEMVAKLRVPEASEPYQISNSLNAISNGGWWGQGLGNGQFKLGYLSEVHTDFVLAGLSEELGFMTLIAVAGLLIFIIFRLLQIASRLEQPAYYLFTVGVALLVLFAFIVNSYGIAGITPVKGIAVPFLSYGGSQILAGSVAIGMVLMVSKKIKYKEKRKQHG</sequence>
<dbReference type="AlphaFoldDB" id="A0A7V2WLW8"/>
<dbReference type="PANTHER" id="PTHR30474">
    <property type="entry name" value="CELL CYCLE PROTEIN"/>
    <property type="match status" value="1"/>
</dbReference>
<keyword evidence="7 16" id="KW-1133">Transmembrane helix</keyword>
<keyword evidence="5" id="KW-0133">Cell shape</keyword>
<dbReference type="GO" id="GO:0005886">
    <property type="term" value="C:plasma membrane"/>
    <property type="evidence" value="ECO:0007669"/>
    <property type="project" value="TreeGrafter"/>
</dbReference>
<feature type="transmembrane region" description="Helical" evidence="16">
    <location>
        <begin position="139"/>
        <end position="161"/>
    </location>
</feature>
<evidence type="ECO:0000256" key="3">
    <source>
        <dbReference type="ARBA" id="ARBA00022679"/>
    </source>
</evidence>
<feature type="transmembrane region" description="Helical" evidence="16">
    <location>
        <begin position="37"/>
        <end position="59"/>
    </location>
</feature>
<feature type="transmembrane region" description="Helical" evidence="16">
    <location>
        <begin position="190"/>
        <end position="209"/>
    </location>
</feature>
<evidence type="ECO:0000256" key="15">
    <source>
        <dbReference type="ARBA" id="ARBA00049902"/>
    </source>
</evidence>
<keyword evidence="17" id="KW-0131">Cell cycle</keyword>
<keyword evidence="6" id="KW-0573">Peptidoglycan synthesis</keyword>
<gene>
    <name evidence="17" type="ORF">ENJ74_02550</name>
</gene>
<dbReference type="PANTHER" id="PTHR30474:SF2">
    <property type="entry name" value="PEPTIDOGLYCAN GLYCOSYLTRANSFERASE FTSW-RELATED"/>
    <property type="match status" value="1"/>
</dbReference>
<keyword evidence="8 16" id="KW-0472">Membrane</keyword>